<evidence type="ECO:0000259" key="1">
    <source>
        <dbReference type="Pfam" id="PF04453"/>
    </source>
</evidence>
<dbReference type="GO" id="GO:0009279">
    <property type="term" value="C:cell outer membrane"/>
    <property type="evidence" value="ECO:0007669"/>
    <property type="project" value="TreeGrafter"/>
</dbReference>
<dbReference type="GO" id="GO:0061024">
    <property type="term" value="P:membrane organization"/>
    <property type="evidence" value="ECO:0007669"/>
    <property type="project" value="InterPro"/>
</dbReference>
<proteinExistence type="predicted"/>
<dbReference type="GO" id="GO:1990351">
    <property type="term" value="C:transporter complex"/>
    <property type="evidence" value="ECO:0007669"/>
    <property type="project" value="TreeGrafter"/>
</dbReference>
<dbReference type="PANTHER" id="PTHR30189">
    <property type="entry name" value="LPS-ASSEMBLY PROTEIN"/>
    <property type="match status" value="1"/>
</dbReference>
<gene>
    <name evidence="2" type="primary">lptD</name>
    <name evidence="2" type="ORF">ENF32_01015</name>
</gene>
<name>A0A7C0U6A5_9BACT</name>
<protein>
    <submittedName>
        <fullName evidence="2">LPS-assembly protein LptD</fullName>
    </submittedName>
</protein>
<dbReference type="InterPro" id="IPR007543">
    <property type="entry name" value="LptD_C"/>
</dbReference>
<feature type="non-terminal residue" evidence="2">
    <location>
        <position position="1"/>
    </location>
</feature>
<accession>A0A7C0U6A5</accession>
<organism evidence="2">
    <name type="scientific">Thermosulfidibacter takaii</name>
    <dbReference type="NCBI Taxonomy" id="412593"/>
    <lineage>
        <taxon>Bacteria</taxon>
        <taxon>Pseudomonadati</taxon>
        <taxon>Thermosulfidibacterota</taxon>
        <taxon>Thermosulfidibacteria</taxon>
        <taxon>Thermosulfidibacterales</taxon>
        <taxon>Thermosulfidibacteraceae</taxon>
    </lineage>
</organism>
<dbReference type="Proteomes" id="UP000885690">
    <property type="component" value="Unassembled WGS sequence"/>
</dbReference>
<dbReference type="InterPro" id="IPR050218">
    <property type="entry name" value="LptD"/>
</dbReference>
<dbReference type="PANTHER" id="PTHR30189:SF1">
    <property type="entry name" value="LPS-ASSEMBLY PROTEIN LPTD"/>
    <property type="match status" value="1"/>
</dbReference>
<dbReference type="AlphaFoldDB" id="A0A7C0U6A5"/>
<dbReference type="EMBL" id="DQWS01000042">
    <property type="protein sequence ID" value="HDD52633.1"/>
    <property type="molecule type" value="Genomic_DNA"/>
</dbReference>
<dbReference type="Pfam" id="PF04453">
    <property type="entry name" value="LptD"/>
    <property type="match status" value="1"/>
</dbReference>
<sequence length="491" mass="57894">GFLVPRPGYDSNKGYFIRVPFFWAISESQDATITLTPYSKQGLRGTLEYRYVIDERSKGYFLGDYMERRNPKRKKWSIYFKHKQWLKNDWRLLAKADIRSDERYARTYLDDLNRRVEQYTDSYITLTKNWQYTHFYLEFRGKKDMVNEYGETTYRFPQFNLALTPTPFFGSLPLYLEAENSILRYEKKNSNLNISRQAIRVDLHPALSMPINVKDWFTITPKAGLRETWYNKSLENDGNLRNNSQGRLLPDVEVALRGPQMERVFPLKEERNLKHTIIPEVKYTYIPPKDQHEIPFFDPVDYIPPQDSFTFSITNWLYLYTPKKTFRLAKVRVEQTYHAHFHKRTSTTKRPFTDLLIDVDTDILPKVTLDTQVRYNVYGEGITAWDTQARLTRSIFRLKGSYHYQKEPGERFAILEPGISLGPVDLWGAVRYDLKNHYPREREIKILYTGACWSVTVDYLHIDNRGTGTGTEKKISFFITLKGIGTVGKGK</sequence>
<evidence type="ECO:0000313" key="2">
    <source>
        <dbReference type="EMBL" id="HDD52633.1"/>
    </source>
</evidence>
<reference evidence="2" key="1">
    <citation type="journal article" date="2020" name="mSystems">
        <title>Genome- and Community-Level Interaction Insights into Carbon Utilization and Element Cycling Functions of Hydrothermarchaeota in Hydrothermal Sediment.</title>
        <authorList>
            <person name="Zhou Z."/>
            <person name="Liu Y."/>
            <person name="Xu W."/>
            <person name="Pan J."/>
            <person name="Luo Z.H."/>
            <person name="Li M."/>
        </authorList>
    </citation>
    <scope>NUCLEOTIDE SEQUENCE [LARGE SCALE GENOMIC DNA]</scope>
    <source>
        <strain evidence="2">HyVt-115</strain>
    </source>
</reference>
<feature type="domain" description="LptD C-terminal" evidence="1">
    <location>
        <begin position="74"/>
        <end position="407"/>
    </location>
</feature>
<comment type="caution">
    <text evidence="2">The sequence shown here is derived from an EMBL/GenBank/DDBJ whole genome shotgun (WGS) entry which is preliminary data.</text>
</comment>